<evidence type="ECO:0000313" key="2">
    <source>
        <dbReference type="Proteomes" id="UP000486351"/>
    </source>
</evidence>
<comment type="caution">
    <text evidence="1">The sequence shown here is derived from an EMBL/GenBank/DDBJ whole genome shotgun (WGS) entry which is preliminary data.</text>
</comment>
<proteinExistence type="predicted"/>
<dbReference type="AlphaFoldDB" id="A0A6G0Q9E6"/>
<dbReference type="Proteomes" id="UP000486351">
    <property type="component" value="Unassembled WGS sequence"/>
</dbReference>
<gene>
    <name evidence="1" type="ORF">PF008_g29377</name>
</gene>
<evidence type="ECO:0000313" key="1">
    <source>
        <dbReference type="EMBL" id="KAE9275321.1"/>
    </source>
</evidence>
<organism evidence="1 2">
    <name type="scientific">Phytophthora fragariae</name>
    <dbReference type="NCBI Taxonomy" id="53985"/>
    <lineage>
        <taxon>Eukaryota</taxon>
        <taxon>Sar</taxon>
        <taxon>Stramenopiles</taxon>
        <taxon>Oomycota</taxon>
        <taxon>Peronosporomycetes</taxon>
        <taxon>Peronosporales</taxon>
        <taxon>Peronosporaceae</taxon>
        <taxon>Phytophthora</taxon>
    </lineage>
</organism>
<accession>A0A6G0Q9E6</accession>
<reference evidence="1 2" key="1">
    <citation type="submission" date="2018-09" db="EMBL/GenBank/DDBJ databases">
        <title>Genomic investigation of the strawberry pathogen Phytophthora fragariae indicates pathogenicity is determined by transcriptional variation in three key races.</title>
        <authorList>
            <person name="Adams T.M."/>
            <person name="Armitage A.D."/>
            <person name="Sobczyk M.K."/>
            <person name="Bates H.J."/>
            <person name="Dunwell J.M."/>
            <person name="Nellist C.F."/>
            <person name="Harrison R.J."/>
        </authorList>
    </citation>
    <scope>NUCLEOTIDE SEQUENCE [LARGE SCALE GENOMIC DNA]</scope>
    <source>
        <strain evidence="1 2">NOV-77</strain>
    </source>
</reference>
<protein>
    <submittedName>
        <fullName evidence="1">Uncharacterized protein</fullName>
    </submittedName>
</protein>
<name>A0A6G0Q9E6_9STRA</name>
<dbReference type="EMBL" id="QXFY01004801">
    <property type="protein sequence ID" value="KAE9275321.1"/>
    <property type="molecule type" value="Genomic_DNA"/>
</dbReference>
<sequence length="40" mass="4584">MPWLARHDPVIDWTKRTIVHFGSSSVTRGCLRSPHADTHD</sequence>